<proteinExistence type="predicted"/>
<feature type="compositionally biased region" description="Polar residues" evidence="1">
    <location>
        <begin position="58"/>
        <end position="75"/>
    </location>
</feature>
<feature type="region of interest" description="Disordered" evidence="1">
    <location>
        <begin position="54"/>
        <end position="107"/>
    </location>
</feature>
<protein>
    <submittedName>
        <fullName evidence="2">Uncharacterized protein</fullName>
    </submittedName>
</protein>
<reference evidence="2 3" key="1">
    <citation type="submission" date="2019-02" db="EMBL/GenBank/DDBJ databases">
        <title>Deep-cultivation of Planctomycetes and their phenomic and genomic characterization uncovers novel biology.</title>
        <authorList>
            <person name="Wiegand S."/>
            <person name="Jogler M."/>
            <person name="Boedeker C."/>
            <person name="Pinto D."/>
            <person name="Vollmers J."/>
            <person name="Rivas-Marin E."/>
            <person name="Kohn T."/>
            <person name="Peeters S.H."/>
            <person name="Heuer A."/>
            <person name="Rast P."/>
            <person name="Oberbeckmann S."/>
            <person name="Bunk B."/>
            <person name="Jeske O."/>
            <person name="Meyerdierks A."/>
            <person name="Storesund J.E."/>
            <person name="Kallscheuer N."/>
            <person name="Luecker S."/>
            <person name="Lage O.M."/>
            <person name="Pohl T."/>
            <person name="Merkel B.J."/>
            <person name="Hornburger P."/>
            <person name="Mueller R.-W."/>
            <person name="Bruemmer F."/>
            <person name="Labrenz M."/>
            <person name="Spormann A.M."/>
            <person name="Op den Camp H."/>
            <person name="Overmann J."/>
            <person name="Amann R."/>
            <person name="Jetten M.S.M."/>
            <person name="Mascher T."/>
            <person name="Medema M.H."/>
            <person name="Devos D.P."/>
            <person name="Kaster A.-K."/>
            <person name="Ovreas L."/>
            <person name="Rohde M."/>
            <person name="Galperin M.Y."/>
            <person name="Jogler C."/>
        </authorList>
    </citation>
    <scope>NUCLEOTIDE SEQUENCE [LARGE SCALE GENOMIC DNA]</scope>
    <source>
        <strain evidence="2 3">SV_7m_r</strain>
    </source>
</reference>
<sequence length="107" mass="11652">MFVLSATKISHSQMPRETLRVDSLSGVIRWQTPLDVPAPFDRHRHSGAGGRKVFMKNQIGSPDQDQFGQSHSKQGQEMGRAIVRNPTKNAGVRSGADRLGLAVKSSG</sequence>
<evidence type="ECO:0000313" key="2">
    <source>
        <dbReference type="EMBL" id="QDT62313.1"/>
    </source>
</evidence>
<keyword evidence="3" id="KW-1185">Reference proteome</keyword>
<dbReference type="EMBL" id="CP036272">
    <property type="protein sequence ID" value="QDT62313.1"/>
    <property type="molecule type" value="Genomic_DNA"/>
</dbReference>
<evidence type="ECO:0000256" key="1">
    <source>
        <dbReference type="SAM" id="MobiDB-lite"/>
    </source>
</evidence>
<name>A0A517T1S6_9BACT</name>
<dbReference type="Proteomes" id="UP000315003">
    <property type="component" value="Chromosome"/>
</dbReference>
<organism evidence="2 3">
    <name type="scientific">Stieleria bergensis</name>
    <dbReference type="NCBI Taxonomy" id="2528025"/>
    <lineage>
        <taxon>Bacteria</taxon>
        <taxon>Pseudomonadati</taxon>
        <taxon>Planctomycetota</taxon>
        <taxon>Planctomycetia</taxon>
        <taxon>Pirellulales</taxon>
        <taxon>Pirellulaceae</taxon>
        <taxon>Stieleria</taxon>
    </lineage>
</organism>
<gene>
    <name evidence="2" type="ORF">SV7mr_48600</name>
</gene>
<evidence type="ECO:0000313" key="3">
    <source>
        <dbReference type="Proteomes" id="UP000315003"/>
    </source>
</evidence>
<accession>A0A517T1S6</accession>
<dbReference type="AlphaFoldDB" id="A0A517T1S6"/>